<evidence type="ECO:0000256" key="6">
    <source>
        <dbReference type="ARBA" id="ARBA00023054"/>
    </source>
</evidence>
<feature type="compositionally biased region" description="Low complexity" evidence="8">
    <location>
        <begin position="1225"/>
        <end position="1255"/>
    </location>
</feature>
<protein>
    <recommendedName>
        <fullName evidence="3 7">Stress response protein NST1</fullName>
    </recommendedName>
</protein>
<feature type="compositionally biased region" description="Basic and acidic residues" evidence="8">
    <location>
        <begin position="842"/>
        <end position="851"/>
    </location>
</feature>
<organism evidence="9 10">
    <name type="scientific">Trametes pubescens</name>
    <name type="common">White-rot fungus</name>
    <dbReference type="NCBI Taxonomy" id="154538"/>
    <lineage>
        <taxon>Eukaryota</taxon>
        <taxon>Fungi</taxon>
        <taxon>Dikarya</taxon>
        <taxon>Basidiomycota</taxon>
        <taxon>Agaricomycotina</taxon>
        <taxon>Agaricomycetes</taxon>
        <taxon>Polyporales</taxon>
        <taxon>Polyporaceae</taxon>
        <taxon>Trametes</taxon>
    </lineage>
</organism>
<feature type="region of interest" description="Disordered" evidence="8">
    <location>
        <begin position="324"/>
        <end position="489"/>
    </location>
</feature>
<comment type="similarity">
    <text evidence="2 7">Belongs to the NST1 family.</text>
</comment>
<feature type="compositionally biased region" description="Pro residues" evidence="8">
    <location>
        <begin position="64"/>
        <end position="75"/>
    </location>
</feature>
<proteinExistence type="inferred from homology"/>
<evidence type="ECO:0000256" key="2">
    <source>
        <dbReference type="ARBA" id="ARBA00007112"/>
    </source>
</evidence>
<feature type="region of interest" description="Disordered" evidence="8">
    <location>
        <begin position="835"/>
        <end position="1134"/>
    </location>
</feature>
<feature type="region of interest" description="Disordered" evidence="8">
    <location>
        <begin position="1147"/>
        <end position="1356"/>
    </location>
</feature>
<feature type="compositionally biased region" description="Basic residues" evidence="8">
    <location>
        <begin position="856"/>
        <end position="866"/>
    </location>
</feature>
<dbReference type="GO" id="GO:0005737">
    <property type="term" value="C:cytoplasm"/>
    <property type="evidence" value="ECO:0007669"/>
    <property type="project" value="UniProtKB-SubCell"/>
</dbReference>
<feature type="compositionally biased region" description="Polar residues" evidence="8">
    <location>
        <begin position="1347"/>
        <end position="1356"/>
    </location>
</feature>
<dbReference type="Proteomes" id="UP000184267">
    <property type="component" value="Unassembled WGS sequence"/>
</dbReference>
<feature type="compositionally biased region" description="Basic and acidic residues" evidence="8">
    <location>
        <begin position="745"/>
        <end position="755"/>
    </location>
</feature>
<name>A0A1M2VUV3_TRAPU</name>
<feature type="region of interest" description="Disordered" evidence="8">
    <location>
        <begin position="565"/>
        <end position="702"/>
    </location>
</feature>
<keyword evidence="10" id="KW-1185">Reference proteome</keyword>
<feature type="compositionally biased region" description="Acidic residues" evidence="8">
    <location>
        <begin position="756"/>
        <end position="793"/>
    </location>
</feature>
<feature type="compositionally biased region" description="Pro residues" evidence="8">
    <location>
        <begin position="1148"/>
        <end position="1162"/>
    </location>
</feature>
<evidence type="ECO:0000313" key="9">
    <source>
        <dbReference type="EMBL" id="OJT11290.1"/>
    </source>
</evidence>
<dbReference type="STRING" id="154538.A0A1M2VUV3"/>
<feature type="compositionally biased region" description="Pro residues" evidence="8">
    <location>
        <begin position="1299"/>
        <end position="1316"/>
    </location>
</feature>
<feature type="compositionally biased region" description="Low complexity" evidence="8">
    <location>
        <begin position="1083"/>
        <end position="1096"/>
    </location>
</feature>
<dbReference type="EMBL" id="MNAD01000660">
    <property type="protein sequence ID" value="OJT11290.1"/>
    <property type="molecule type" value="Genomic_DNA"/>
</dbReference>
<feature type="compositionally biased region" description="Acidic residues" evidence="8">
    <location>
        <begin position="296"/>
        <end position="312"/>
    </location>
</feature>
<dbReference type="OMA" id="KKPMAYP"/>
<dbReference type="Pfam" id="PF13945">
    <property type="entry name" value="NST1"/>
    <property type="match status" value="1"/>
</dbReference>
<evidence type="ECO:0000256" key="8">
    <source>
        <dbReference type="SAM" id="MobiDB-lite"/>
    </source>
</evidence>
<feature type="compositionally biased region" description="Acidic residues" evidence="8">
    <location>
        <begin position="99"/>
        <end position="108"/>
    </location>
</feature>
<keyword evidence="5 7" id="KW-0346">Stress response</keyword>
<evidence type="ECO:0000256" key="3">
    <source>
        <dbReference type="ARBA" id="ARBA00020733"/>
    </source>
</evidence>
<evidence type="ECO:0000256" key="1">
    <source>
        <dbReference type="ARBA" id="ARBA00004496"/>
    </source>
</evidence>
<reference evidence="9 10" key="1">
    <citation type="submission" date="2016-10" db="EMBL/GenBank/DDBJ databases">
        <title>Genome sequence of the basidiomycete white-rot fungus Trametes pubescens.</title>
        <authorList>
            <person name="Makela M.R."/>
            <person name="Granchi Z."/>
            <person name="Peng M."/>
            <person name="De Vries R.P."/>
            <person name="Grigoriev I."/>
            <person name="Riley R."/>
            <person name="Hilden K."/>
        </authorList>
    </citation>
    <scope>NUCLEOTIDE SEQUENCE [LARGE SCALE GENOMIC DNA]</scope>
    <source>
        <strain evidence="9 10">FBCC735</strain>
    </source>
</reference>
<evidence type="ECO:0000256" key="4">
    <source>
        <dbReference type="ARBA" id="ARBA00022490"/>
    </source>
</evidence>
<evidence type="ECO:0000256" key="7">
    <source>
        <dbReference type="RuleBase" id="RU049441"/>
    </source>
</evidence>
<feature type="compositionally biased region" description="Pro residues" evidence="8">
    <location>
        <begin position="571"/>
        <end position="580"/>
    </location>
</feature>
<dbReference type="OrthoDB" id="21629at2759"/>
<feature type="compositionally biased region" description="Basic and acidic residues" evidence="8">
    <location>
        <begin position="867"/>
        <end position="1024"/>
    </location>
</feature>
<feature type="compositionally biased region" description="Low complexity" evidence="8">
    <location>
        <begin position="1051"/>
        <end position="1066"/>
    </location>
</feature>
<feature type="compositionally biased region" description="Pro residues" evidence="8">
    <location>
        <begin position="394"/>
        <end position="408"/>
    </location>
</feature>
<feature type="region of interest" description="Disordered" evidence="8">
    <location>
        <begin position="745"/>
        <end position="800"/>
    </location>
</feature>
<comment type="subcellular location">
    <subcellularLocation>
        <location evidence="1 7">Cytoplasm</location>
    </subcellularLocation>
</comment>
<dbReference type="InterPro" id="IPR025279">
    <property type="entry name" value="NST1"/>
</dbReference>
<feature type="compositionally biased region" description="Low complexity" evidence="8">
    <location>
        <begin position="1334"/>
        <end position="1343"/>
    </location>
</feature>
<feature type="compositionally biased region" description="Low complexity" evidence="8">
    <location>
        <begin position="1025"/>
        <end position="1042"/>
    </location>
</feature>
<feature type="compositionally biased region" description="Polar residues" evidence="8">
    <location>
        <begin position="689"/>
        <end position="700"/>
    </location>
</feature>
<feature type="compositionally biased region" description="Polar residues" evidence="8">
    <location>
        <begin position="1197"/>
        <end position="1209"/>
    </location>
</feature>
<keyword evidence="4 7" id="KW-0963">Cytoplasm</keyword>
<sequence>MGTRTGSSLDDSALDIDLDESNCSLFPLVPADFTWRLRTTRMTAAKAKKAPARPLPTRVTPRAATPPTPASPPPASIGKKKKKKKGKGKGVDRNAGGPYDEDEDDEDDEAALPALEPMGGVLYEHTRTVHRAGLSPELASVHVSTTASLSASLAAHLKPTTAAEAELLATADHLARSMEAGAEGGLVTDEYWASFPEHLRNFVRHTYSQLSSPGNAEQKTQAMYAIAQQMHSGATKDGGRYPPGAYPAIPFDPAIFTDPQFALAMEQAAAANGTVQTADGATLAPANVVLYPEEPEYGEDDYYSEEDEFGDDPGERRAQAHFTLSFEDPLGRMPAGEGYPNGGYPAAKRKNKKKKKKSGQEAPDTPGARPDEGKGGTVTNLAPPVSPSNRMPAARPPPAAATANPPPSSRAAGKKPMAYPAPAADPPPSRRAASKAPITSQAYGHNHSHHHPSPPSSNASAPHKPRPPAGTQSPQKNSKIWSTSTTEERERIKEFWLGLGEEERRNLVKIEKEAVLKKMKEQQKHSCSCAVCGRKRHAIEEELEVLYDAYYEELEQYANYQQRYISSGGTLPPPQGPGPFPGSVELDKNGTVISPHPPSVHRGKNAVVANGRKPVKHAESEFEDDGEDEYPDEDGYEDDEEEEEEEEEEDEEEEEPEPEDEDDIKQPDQRAAAPNRRRAAPNGKANGQDGLSNFGSNLTVTGKYKDSHAPWILRTNFSEVGNILTVADDLLKNDGQKFLEMMEQLAERRMQREEEAAADVEEDSEDEDDEGEEDDEEEEDEEEEDEEEEEIMTEEQKMEEGKRMFSIFAARMFEQRVLQAYREKVAQERQLQLLRELEDEDKMSKEREAKKQSQNQKKKDKKRQQKMAKEEERAAKAAERAAEEAALKAKQAAHEEEQRRKREEERARREAQRKAQEEEKARKEEERRKRLAEEREREAERERKRREREERLRLERKEKEERERKAREEREAKLAAERAEKAKRDQQEREERERRLAKEREERERAEREKAEKEKAEKEARERALQQQQQQRAAAVRANARAPPSPRNAVPSSSSQQQSPSRPAPQKKILNKLQAPAPPSLQPPRSQTQQQQPRVPMVGASQPPTPITPQVPQHAPQAPMFPPGVGGMPPVLSPRVQFNPGFGVNVPMPGPSMPSGPPPPLAPSAVPRGFGNAGPFDGGFGRGMAAPVPPIAPPSRAVQNPLASPTQLNLAPGPSSRALAPDPGPITRPIAPIARPTGEASGSGSTSPSRRSPSPKGVLGSSALLADDDEVVTAPANRRVAPGWGAPATSPRGSVSSPWGPPGAPPGFPSRPPPGPIGAGLWGSPPNVNPEWHPSPGFFGGPFAPHNPSTAPHTGS</sequence>
<feature type="compositionally biased region" description="Polar residues" evidence="8">
    <location>
        <begin position="470"/>
        <end position="485"/>
    </location>
</feature>
<dbReference type="PANTHER" id="PTHR34660">
    <property type="entry name" value="MYB-LIKE PROTEIN X"/>
    <property type="match status" value="1"/>
</dbReference>
<gene>
    <name evidence="9" type="ORF">TRAPUB_12165</name>
</gene>
<keyword evidence="6 7" id="KW-0175">Coiled coil</keyword>
<feature type="region of interest" description="Disordered" evidence="8">
    <location>
        <begin position="296"/>
        <end position="315"/>
    </location>
</feature>
<evidence type="ECO:0000313" key="10">
    <source>
        <dbReference type="Proteomes" id="UP000184267"/>
    </source>
</evidence>
<feature type="compositionally biased region" description="Basic residues" evidence="8">
    <location>
        <begin position="347"/>
        <end position="357"/>
    </location>
</feature>
<feature type="compositionally biased region" description="Low complexity" evidence="8">
    <location>
        <begin position="409"/>
        <end position="422"/>
    </location>
</feature>
<evidence type="ECO:0000256" key="5">
    <source>
        <dbReference type="ARBA" id="ARBA00023016"/>
    </source>
</evidence>
<feature type="compositionally biased region" description="Acidic residues" evidence="8">
    <location>
        <begin position="621"/>
        <end position="663"/>
    </location>
</feature>
<dbReference type="PANTHER" id="PTHR34660:SF3">
    <property type="entry name" value="RRM DOMAIN-CONTAINING PROTEIN"/>
    <property type="match status" value="1"/>
</dbReference>
<feature type="region of interest" description="Disordered" evidence="8">
    <location>
        <begin position="43"/>
        <end position="108"/>
    </location>
</feature>
<comment type="function">
    <text evidence="7">May act as a negative regulator of salt tolerance.</text>
</comment>
<accession>A0A1M2VUV3</accession>
<comment type="caution">
    <text evidence="9">The sequence shown here is derived from an EMBL/GenBank/DDBJ whole genome shotgun (WGS) entry which is preliminary data.</text>
</comment>
<feature type="compositionally biased region" description="Basic residues" evidence="8">
    <location>
        <begin position="78"/>
        <end position="88"/>
    </location>
</feature>